<keyword evidence="6" id="KW-0720">Serine protease</keyword>
<dbReference type="Gene3D" id="2.40.10.120">
    <property type="match status" value="1"/>
</dbReference>
<dbReference type="CDD" id="cd10839">
    <property type="entry name" value="cpPDZ1_DegP-like"/>
    <property type="match status" value="1"/>
</dbReference>
<dbReference type="PANTHER" id="PTHR22939">
    <property type="entry name" value="SERINE PROTEASE FAMILY S1C HTRA-RELATED"/>
    <property type="match status" value="1"/>
</dbReference>
<evidence type="ECO:0000313" key="12">
    <source>
        <dbReference type="Proteomes" id="UP000295531"/>
    </source>
</evidence>
<evidence type="ECO:0000256" key="2">
    <source>
        <dbReference type="ARBA" id="ARBA00022670"/>
    </source>
</evidence>
<dbReference type="GO" id="GO:0006515">
    <property type="term" value="P:protein quality control for misfolded or incompletely synthesized proteins"/>
    <property type="evidence" value="ECO:0007669"/>
    <property type="project" value="TreeGrafter"/>
</dbReference>
<dbReference type="Pfam" id="PF00595">
    <property type="entry name" value="PDZ"/>
    <property type="match status" value="1"/>
</dbReference>
<proteinExistence type="inferred from homology"/>
<evidence type="ECO:0000256" key="6">
    <source>
        <dbReference type="ARBA" id="ARBA00022825"/>
    </source>
</evidence>
<comment type="caution">
    <text evidence="11">The sequence shown here is derived from an EMBL/GenBank/DDBJ whole genome shotgun (WGS) entry which is preliminary data.</text>
</comment>
<dbReference type="FunFam" id="2.40.10.120:FF:000001">
    <property type="entry name" value="Periplasmic serine endoprotease DegP-like"/>
    <property type="match status" value="1"/>
</dbReference>
<dbReference type="InterPro" id="IPR009003">
    <property type="entry name" value="Peptidase_S1_PA"/>
</dbReference>
<organism evidence="11 12">
    <name type="scientific">Idiomarina aquatica</name>
    <dbReference type="NCBI Taxonomy" id="1327752"/>
    <lineage>
        <taxon>Bacteria</taxon>
        <taxon>Pseudomonadati</taxon>
        <taxon>Pseudomonadota</taxon>
        <taxon>Gammaproteobacteria</taxon>
        <taxon>Alteromonadales</taxon>
        <taxon>Idiomarinaceae</taxon>
        <taxon>Idiomarina</taxon>
    </lineage>
</organism>
<keyword evidence="4" id="KW-0677">Repeat</keyword>
<dbReference type="InterPro" id="IPR011782">
    <property type="entry name" value="Pept_S1C_Do"/>
</dbReference>
<dbReference type="PROSITE" id="PS50106">
    <property type="entry name" value="PDZ"/>
    <property type="match status" value="2"/>
</dbReference>
<evidence type="ECO:0000256" key="5">
    <source>
        <dbReference type="ARBA" id="ARBA00022801"/>
    </source>
</evidence>
<dbReference type="GO" id="GO:0004252">
    <property type="term" value="F:serine-type endopeptidase activity"/>
    <property type="evidence" value="ECO:0007669"/>
    <property type="project" value="InterPro"/>
</dbReference>
<dbReference type="EMBL" id="SNXI01000008">
    <property type="protein sequence ID" value="TDP32710.1"/>
    <property type="molecule type" value="Genomic_DNA"/>
</dbReference>
<dbReference type="Pfam" id="PF13365">
    <property type="entry name" value="Trypsin_2"/>
    <property type="match status" value="1"/>
</dbReference>
<evidence type="ECO:0000256" key="1">
    <source>
        <dbReference type="ARBA" id="ARBA00010541"/>
    </source>
</evidence>
<evidence type="ECO:0000256" key="7">
    <source>
        <dbReference type="PIRSR" id="PIRSR611782-1"/>
    </source>
</evidence>
<keyword evidence="2 11" id="KW-0645">Protease</keyword>
<dbReference type="SUPFAM" id="SSF50156">
    <property type="entry name" value="PDZ domain-like"/>
    <property type="match status" value="2"/>
</dbReference>
<evidence type="ECO:0000313" key="11">
    <source>
        <dbReference type="EMBL" id="TDP32710.1"/>
    </source>
</evidence>
<feature type="binding site" evidence="8">
    <location>
        <begin position="267"/>
        <end position="271"/>
    </location>
    <ligand>
        <name>substrate</name>
    </ligand>
</feature>
<dbReference type="AlphaFoldDB" id="A0A4R6P6K5"/>
<dbReference type="SMART" id="SM00228">
    <property type="entry name" value="PDZ"/>
    <property type="match status" value="2"/>
</dbReference>
<dbReference type="GO" id="GO:0042597">
    <property type="term" value="C:periplasmic space"/>
    <property type="evidence" value="ECO:0007669"/>
    <property type="project" value="TreeGrafter"/>
</dbReference>
<evidence type="ECO:0000256" key="8">
    <source>
        <dbReference type="PIRSR" id="PIRSR611782-2"/>
    </source>
</evidence>
<dbReference type="InterPro" id="IPR036034">
    <property type="entry name" value="PDZ_sf"/>
</dbReference>
<evidence type="ECO:0000259" key="10">
    <source>
        <dbReference type="PROSITE" id="PS50106"/>
    </source>
</evidence>
<protein>
    <submittedName>
        <fullName evidence="11">Serine protease Do/serine protease DegQ</fullName>
    </submittedName>
</protein>
<feature type="active site" description="Charge relay system" evidence="7">
    <location>
        <position position="137"/>
    </location>
</feature>
<dbReference type="PRINTS" id="PR00834">
    <property type="entry name" value="PROTEASES2C"/>
</dbReference>
<feature type="active site" description="Charge relay system" evidence="7">
    <location>
        <position position="212"/>
    </location>
</feature>
<dbReference type="CDD" id="cd23084">
    <property type="entry name" value="cpPDZ2_DegP-like"/>
    <property type="match status" value="1"/>
</dbReference>
<evidence type="ECO:0000256" key="4">
    <source>
        <dbReference type="ARBA" id="ARBA00022737"/>
    </source>
</evidence>
<evidence type="ECO:0000256" key="9">
    <source>
        <dbReference type="SAM" id="SignalP"/>
    </source>
</evidence>
<dbReference type="Pfam" id="PF13180">
    <property type="entry name" value="PDZ_2"/>
    <property type="match status" value="1"/>
</dbReference>
<dbReference type="Proteomes" id="UP000295531">
    <property type="component" value="Unassembled WGS sequence"/>
</dbReference>
<feature type="binding site" evidence="8">
    <location>
        <position position="137"/>
    </location>
    <ligand>
        <name>substrate</name>
    </ligand>
</feature>
<dbReference type="RefSeq" id="WP_133539743.1">
    <property type="nucleotide sequence ID" value="NZ_SNXI01000008.1"/>
</dbReference>
<feature type="domain" description="PDZ" evidence="10">
    <location>
        <begin position="256"/>
        <end position="347"/>
    </location>
</feature>
<name>A0A4R6P6K5_9GAMM</name>
<accession>A0A4R6P6K5</accession>
<feature type="binding site" evidence="8">
    <location>
        <begin position="210"/>
        <end position="212"/>
    </location>
    <ligand>
        <name>substrate</name>
    </ligand>
</feature>
<dbReference type="InterPro" id="IPR001940">
    <property type="entry name" value="Peptidase_S1C"/>
</dbReference>
<feature type="domain" description="PDZ" evidence="10">
    <location>
        <begin position="360"/>
        <end position="441"/>
    </location>
</feature>
<dbReference type="NCBIfam" id="TIGR02037">
    <property type="entry name" value="degP_htrA_DO"/>
    <property type="match status" value="1"/>
</dbReference>
<dbReference type="SUPFAM" id="SSF50494">
    <property type="entry name" value="Trypsin-like serine proteases"/>
    <property type="match status" value="1"/>
</dbReference>
<dbReference type="Gene3D" id="2.30.42.10">
    <property type="match status" value="2"/>
</dbReference>
<gene>
    <name evidence="11" type="ORF">DEU29_10855</name>
</gene>
<sequence length="452" mass="47144">MNKLLTLFAASLLVITSASSNAQVSIPFFGDSDETPTLAPMLEEVTPAVVNISVKGKREVRQRMPDALRFFFGPNAPREQVRERPFQGLGSGVIIDAEKGYVVTNNHVIDDATEILVTLKDGREFDAEVIGTDERSDIALIKIKNGENLTDIEIGQSSDLRVGDFVVAIGNPFGLGQTVTSGIVSALGRSGLGIEELENFIQTDAAINSGNSGGALVTLDGQLVGINTAILGPNGGNIGIGFAIPSDMMNNLVLQLIEFGEVRRGVLGIRGHDLTHDIAQALNIDASNGAFVAESIPGGSADEAGIKSGDVILSVNGSAIASFSELRALVSSMGQGKTITLGVVRDGESMEIDVTLGSQDVEVTASSIHPALEGATLAVSSDPTGIEITQLEDGSPAARVGLEEGDIIRGVNRRAVSSMGDLRSVIEDTTGVVALNIQRGSSSLYLVLRNPG</sequence>
<comment type="similarity">
    <text evidence="1">Belongs to the peptidase S1C family.</text>
</comment>
<evidence type="ECO:0000256" key="3">
    <source>
        <dbReference type="ARBA" id="ARBA00022729"/>
    </source>
</evidence>
<feature type="binding site" evidence="8">
    <location>
        <position position="107"/>
    </location>
    <ligand>
        <name>substrate</name>
    </ligand>
</feature>
<feature type="signal peptide" evidence="9">
    <location>
        <begin position="1"/>
        <end position="22"/>
    </location>
</feature>
<dbReference type="FunFam" id="2.40.10.10:FF:000001">
    <property type="entry name" value="Periplasmic serine protease DegS"/>
    <property type="match status" value="1"/>
</dbReference>
<dbReference type="OrthoDB" id="9758917at2"/>
<keyword evidence="12" id="KW-1185">Reference proteome</keyword>
<feature type="chain" id="PRO_5038545297" evidence="9">
    <location>
        <begin position="23"/>
        <end position="452"/>
    </location>
</feature>
<reference evidence="11 12" key="1">
    <citation type="submission" date="2019-03" db="EMBL/GenBank/DDBJ databases">
        <title>Freshwater and sediment microbial communities from various areas in North America, analyzing microbe dynamics in response to fracking.</title>
        <authorList>
            <person name="Lamendella R."/>
        </authorList>
    </citation>
    <scope>NUCLEOTIDE SEQUENCE [LARGE SCALE GENOMIC DNA]</scope>
    <source>
        <strain evidence="11 12">18_TX</strain>
    </source>
</reference>
<keyword evidence="5" id="KW-0378">Hydrolase</keyword>
<dbReference type="PANTHER" id="PTHR22939:SF129">
    <property type="entry name" value="SERINE PROTEASE HTRA2, MITOCHONDRIAL"/>
    <property type="match status" value="1"/>
</dbReference>
<feature type="active site" description="Charge relay system" evidence="7">
    <location>
        <position position="107"/>
    </location>
</feature>
<keyword evidence="3 9" id="KW-0732">Signal</keyword>
<dbReference type="InterPro" id="IPR001478">
    <property type="entry name" value="PDZ"/>
</dbReference>